<accession>A0ABW1WI74</accession>
<dbReference type="EMBL" id="JBHSTT010000006">
    <property type="protein sequence ID" value="MFC6387909.1"/>
    <property type="molecule type" value="Genomic_DNA"/>
</dbReference>
<evidence type="ECO:0000259" key="2">
    <source>
        <dbReference type="Pfam" id="PF00535"/>
    </source>
</evidence>
<organism evidence="3 4">
    <name type="scientific">Methylorubrum zatmanii</name>
    <dbReference type="NCBI Taxonomy" id="29429"/>
    <lineage>
        <taxon>Bacteria</taxon>
        <taxon>Pseudomonadati</taxon>
        <taxon>Pseudomonadota</taxon>
        <taxon>Alphaproteobacteria</taxon>
        <taxon>Hyphomicrobiales</taxon>
        <taxon>Methylobacteriaceae</taxon>
        <taxon>Methylorubrum</taxon>
    </lineage>
</organism>
<dbReference type="InterPro" id="IPR029044">
    <property type="entry name" value="Nucleotide-diphossugar_trans"/>
</dbReference>
<gene>
    <name evidence="3" type="ORF">ACFQDP_00865</name>
</gene>
<dbReference type="EC" id="2.4.-.-" evidence="3"/>
<keyword evidence="3" id="KW-0328">Glycosyltransferase</keyword>
<protein>
    <submittedName>
        <fullName evidence="3">Glycosyltransferase</fullName>
        <ecNumber evidence="3">2.4.-.-</ecNumber>
    </submittedName>
</protein>
<dbReference type="InterPro" id="IPR050834">
    <property type="entry name" value="Glycosyltransf_2"/>
</dbReference>
<sequence>MGGRSVTIAIPVRNGANYLGEAIESALRQRHPETEILVVDDGSDDDGRTFAVASAFGNRIRILRQPHGGVAVALNTALAHASGRLFSWLSHDDLFEPEKTELQVRVLERVNRDDICLFSDLSWIDAEGRITGEQRLDHARLAARPRLAFYDGLINGCTILTARDLLLRIGGFDRRYPHTQDYRMWWRLTREATFVHVPHCLVRSRLHPDQGSHRSDALTENGAFWIDVLDGTSELEATLVHGSRERFLRRTGEFLRYRSPNRRVADRADRMARTAAAEASVSVVVDIGEEVEAARRAIASIEAQTRRPNEMVLVGSATILQALGREWACETVLRPTAETRPSARMRLGLTAASGSYIALLMSPDRFAPEKIAAHVDLMSASGCLFSHSSYRSRGATVATGSFGGRVYPEILGDCHIEASTVMVHRALFLSGLLFMDADAPLAASWIEAASRHELAGLERPLSEIERPRAASEAALLLAWLRASAAYRGHGAQLRRLETRLAASAPRPSRGAYASGAGHDRVGRSNAAA</sequence>
<dbReference type="InterPro" id="IPR001173">
    <property type="entry name" value="Glyco_trans_2-like"/>
</dbReference>
<dbReference type="CDD" id="cd00761">
    <property type="entry name" value="Glyco_tranf_GTA_type"/>
    <property type="match status" value="1"/>
</dbReference>
<dbReference type="RefSeq" id="WP_192285283.1">
    <property type="nucleotide sequence ID" value="NZ_JBHSTT010000006.1"/>
</dbReference>
<feature type="domain" description="Glycosyltransferase 2-like" evidence="2">
    <location>
        <begin position="7"/>
        <end position="117"/>
    </location>
</feature>
<evidence type="ECO:0000313" key="4">
    <source>
        <dbReference type="Proteomes" id="UP001596237"/>
    </source>
</evidence>
<comment type="caution">
    <text evidence="3">The sequence shown here is derived from an EMBL/GenBank/DDBJ whole genome shotgun (WGS) entry which is preliminary data.</text>
</comment>
<feature type="region of interest" description="Disordered" evidence="1">
    <location>
        <begin position="506"/>
        <end position="528"/>
    </location>
</feature>
<dbReference type="PANTHER" id="PTHR43685:SF2">
    <property type="entry name" value="GLYCOSYLTRANSFERASE 2-LIKE DOMAIN-CONTAINING PROTEIN"/>
    <property type="match status" value="1"/>
</dbReference>
<evidence type="ECO:0000313" key="3">
    <source>
        <dbReference type="EMBL" id="MFC6387909.1"/>
    </source>
</evidence>
<dbReference type="Gene3D" id="3.90.550.10">
    <property type="entry name" value="Spore Coat Polysaccharide Biosynthesis Protein SpsA, Chain A"/>
    <property type="match status" value="2"/>
</dbReference>
<dbReference type="GO" id="GO:0016757">
    <property type="term" value="F:glycosyltransferase activity"/>
    <property type="evidence" value="ECO:0007669"/>
    <property type="project" value="UniProtKB-KW"/>
</dbReference>
<keyword evidence="4" id="KW-1185">Reference proteome</keyword>
<proteinExistence type="predicted"/>
<dbReference type="Pfam" id="PF00535">
    <property type="entry name" value="Glycos_transf_2"/>
    <property type="match status" value="1"/>
</dbReference>
<dbReference type="PANTHER" id="PTHR43685">
    <property type="entry name" value="GLYCOSYLTRANSFERASE"/>
    <property type="match status" value="1"/>
</dbReference>
<dbReference type="Proteomes" id="UP001596237">
    <property type="component" value="Unassembled WGS sequence"/>
</dbReference>
<evidence type="ECO:0000256" key="1">
    <source>
        <dbReference type="SAM" id="MobiDB-lite"/>
    </source>
</evidence>
<keyword evidence="3" id="KW-0808">Transferase</keyword>
<dbReference type="SUPFAM" id="SSF53448">
    <property type="entry name" value="Nucleotide-diphospho-sugar transferases"/>
    <property type="match status" value="2"/>
</dbReference>
<reference evidence="4" key="1">
    <citation type="journal article" date="2019" name="Int. J. Syst. Evol. Microbiol.">
        <title>The Global Catalogue of Microorganisms (GCM) 10K type strain sequencing project: providing services to taxonomists for standard genome sequencing and annotation.</title>
        <authorList>
            <consortium name="The Broad Institute Genomics Platform"/>
            <consortium name="The Broad Institute Genome Sequencing Center for Infectious Disease"/>
            <person name="Wu L."/>
            <person name="Ma J."/>
        </authorList>
    </citation>
    <scope>NUCLEOTIDE SEQUENCE [LARGE SCALE GENOMIC DNA]</scope>
    <source>
        <strain evidence="4">CCUG 36916</strain>
    </source>
</reference>
<name>A0ABW1WI74_9HYPH</name>